<feature type="compositionally biased region" description="Low complexity" evidence="1">
    <location>
        <begin position="55"/>
        <end position="70"/>
    </location>
</feature>
<sequence length="496" mass="56365">MRKKESVAAPFSHAEFDALPNSVQRKYFSSVERLRIAEQQSLAEHQLDCSRRSSRSQQHSAQRQASIALHRSLTLGSSRRRLRKAESLRQEHHLCQQEAQFFLSLPEKVRKQHFSREEQVLLVGRCDQPSVPSLPSYPPEVQHARQRLDEFNFNFFNTEDDSESIQERRGRTRRRRRSRSVSPSRISFGTDEQDVADESLIHIDIMSPPSSHQNRPSHVSSFRRTLSLTNLPIRHSTSSAPPPAVDPPFLPLSHQVRHQRSTSLSQTGRRSSHAPNAPVFDPEATHYQDPEARKKLRMFLASPQKFDEAVEFGFPSTSGNDTVKPSYELPPITTDARDFSRDMQTFLRDDKMSFLEDDEDDDVDAKSDSGDSMTDIESPVTPSSIGLSFRCHTRHGSPSHFSSMDSAGLPPMHPMHGRLNREMTLRMTLTRPDLRADEDQLYGWQAQKGGKDDPFALEELHLSDDMTGAKGAFAVKPKPHGNLVSRIFKRASKKGR</sequence>
<feature type="compositionally biased region" description="Pro residues" evidence="1">
    <location>
        <begin position="240"/>
        <end position="250"/>
    </location>
</feature>
<evidence type="ECO:0000313" key="3">
    <source>
        <dbReference type="Proteomes" id="UP000799324"/>
    </source>
</evidence>
<feature type="region of interest" description="Disordered" evidence="1">
    <location>
        <begin position="161"/>
        <end position="193"/>
    </location>
</feature>
<dbReference type="Proteomes" id="UP000799324">
    <property type="component" value="Unassembled WGS sequence"/>
</dbReference>
<evidence type="ECO:0008006" key="4">
    <source>
        <dbReference type="Google" id="ProtNLM"/>
    </source>
</evidence>
<dbReference type="EMBL" id="MU004288">
    <property type="protein sequence ID" value="KAF2663058.1"/>
    <property type="molecule type" value="Genomic_DNA"/>
</dbReference>
<feature type="region of interest" description="Disordered" evidence="1">
    <location>
        <begin position="353"/>
        <end position="386"/>
    </location>
</feature>
<feature type="region of interest" description="Disordered" evidence="1">
    <location>
        <begin position="233"/>
        <end position="285"/>
    </location>
</feature>
<gene>
    <name evidence="2" type="ORF">K491DRAFT_584281</name>
</gene>
<reference evidence="2" key="1">
    <citation type="journal article" date="2020" name="Stud. Mycol.">
        <title>101 Dothideomycetes genomes: a test case for predicting lifestyles and emergence of pathogens.</title>
        <authorList>
            <person name="Haridas S."/>
            <person name="Albert R."/>
            <person name="Binder M."/>
            <person name="Bloem J."/>
            <person name="Labutti K."/>
            <person name="Salamov A."/>
            <person name="Andreopoulos B."/>
            <person name="Baker S."/>
            <person name="Barry K."/>
            <person name="Bills G."/>
            <person name="Bluhm B."/>
            <person name="Cannon C."/>
            <person name="Castanera R."/>
            <person name="Culley D."/>
            <person name="Daum C."/>
            <person name="Ezra D."/>
            <person name="Gonzalez J."/>
            <person name="Henrissat B."/>
            <person name="Kuo A."/>
            <person name="Liang C."/>
            <person name="Lipzen A."/>
            <person name="Lutzoni F."/>
            <person name="Magnuson J."/>
            <person name="Mondo S."/>
            <person name="Nolan M."/>
            <person name="Ohm R."/>
            <person name="Pangilinan J."/>
            <person name="Park H.-J."/>
            <person name="Ramirez L."/>
            <person name="Alfaro M."/>
            <person name="Sun H."/>
            <person name="Tritt A."/>
            <person name="Yoshinaga Y."/>
            <person name="Zwiers L.-H."/>
            <person name="Turgeon B."/>
            <person name="Goodwin S."/>
            <person name="Spatafora J."/>
            <person name="Crous P."/>
            <person name="Grigoriev I."/>
        </authorList>
    </citation>
    <scope>NUCLEOTIDE SEQUENCE</scope>
    <source>
        <strain evidence="2">CBS 122681</strain>
    </source>
</reference>
<dbReference type="AlphaFoldDB" id="A0A6A6TW21"/>
<accession>A0A6A6TW21</accession>
<name>A0A6A6TW21_9PLEO</name>
<feature type="region of interest" description="Disordered" evidence="1">
    <location>
        <begin position="47"/>
        <end position="70"/>
    </location>
</feature>
<evidence type="ECO:0000256" key="1">
    <source>
        <dbReference type="SAM" id="MobiDB-lite"/>
    </source>
</evidence>
<feature type="compositionally biased region" description="Basic residues" evidence="1">
    <location>
        <begin position="170"/>
        <end position="179"/>
    </location>
</feature>
<keyword evidence="3" id="KW-1185">Reference proteome</keyword>
<evidence type="ECO:0000313" key="2">
    <source>
        <dbReference type="EMBL" id="KAF2663058.1"/>
    </source>
</evidence>
<proteinExistence type="predicted"/>
<organism evidence="2 3">
    <name type="scientific">Lophiostoma macrostomum CBS 122681</name>
    <dbReference type="NCBI Taxonomy" id="1314788"/>
    <lineage>
        <taxon>Eukaryota</taxon>
        <taxon>Fungi</taxon>
        <taxon>Dikarya</taxon>
        <taxon>Ascomycota</taxon>
        <taxon>Pezizomycotina</taxon>
        <taxon>Dothideomycetes</taxon>
        <taxon>Pleosporomycetidae</taxon>
        <taxon>Pleosporales</taxon>
        <taxon>Lophiostomataceae</taxon>
        <taxon>Lophiostoma</taxon>
    </lineage>
</organism>
<dbReference type="OrthoDB" id="5380370at2759"/>
<protein>
    <recommendedName>
        <fullName evidence="4">Mucin-like protein</fullName>
    </recommendedName>
</protein>